<dbReference type="Pfam" id="PF00270">
    <property type="entry name" value="DEAD"/>
    <property type="match status" value="1"/>
</dbReference>
<evidence type="ECO:0000313" key="8">
    <source>
        <dbReference type="EMBL" id="GGC87052.1"/>
    </source>
</evidence>
<accession>A0ABQ1NY02</accession>
<dbReference type="PROSITE" id="PS00690">
    <property type="entry name" value="DEAH_ATP_HELICASE"/>
    <property type="match status" value="1"/>
</dbReference>
<feature type="domain" description="Helicase ATP-binding" evidence="6">
    <location>
        <begin position="26"/>
        <end position="193"/>
    </location>
</feature>
<keyword evidence="1" id="KW-0547">Nucleotide-binding</keyword>
<dbReference type="SMART" id="SM00487">
    <property type="entry name" value="DEXDc"/>
    <property type="match status" value="1"/>
</dbReference>
<dbReference type="PROSITE" id="PS51194">
    <property type="entry name" value="HELICASE_CTER"/>
    <property type="match status" value="1"/>
</dbReference>
<keyword evidence="2" id="KW-0378">Hydrolase</keyword>
<keyword evidence="5" id="KW-0238">DNA-binding</keyword>
<dbReference type="GO" id="GO:0004386">
    <property type="term" value="F:helicase activity"/>
    <property type="evidence" value="ECO:0007669"/>
    <property type="project" value="UniProtKB-KW"/>
</dbReference>
<comment type="caution">
    <text evidence="8">The sequence shown here is derived from an EMBL/GenBank/DDBJ whole genome shotgun (WGS) entry which is preliminary data.</text>
</comment>
<reference evidence="9" key="1">
    <citation type="journal article" date="2019" name="Int. J. Syst. Evol. Microbiol.">
        <title>The Global Catalogue of Microorganisms (GCM) 10K type strain sequencing project: providing services to taxonomists for standard genome sequencing and annotation.</title>
        <authorList>
            <consortium name="The Broad Institute Genomics Platform"/>
            <consortium name="The Broad Institute Genome Sequencing Center for Infectious Disease"/>
            <person name="Wu L."/>
            <person name="Ma J."/>
        </authorList>
    </citation>
    <scope>NUCLEOTIDE SEQUENCE [LARGE SCALE GENOMIC DNA]</scope>
    <source>
        <strain evidence="9">CCM 7282</strain>
    </source>
</reference>
<evidence type="ECO:0000259" key="7">
    <source>
        <dbReference type="PROSITE" id="PS51194"/>
    </source>
</evidence>
<dbReference type="InterPro" id="IPR004589">
    <property type="entry name" value="DNA_helicase_ATP-dep_RecQ"/>
</dbReference>
<dbReference type="InterPro" id="IPR014001">
    <property type="entry name" value="Helicase_ATP-bd"/>
</dbReference>
<dbReference type="SUPFAM" id="SSF52540">
    <property type="entry name" value="P-loop containing nucleoside triphosphate hydrolases"/>
    <property type="match status" value="1"/>
</dbReference>
<dbReference type="PROSITE" id="PS51192">
    <property type="entry name" value="HELICASE_ATP_BIND_1"/>
    <property type="match status" value="1"/>
</dbReference>
<dbReference type="EMBL" id="BMCJ01000003">
    <property type="protein sequence ID" value="GGC87052.1"/>
    <property type="molecule type" value="Genomic_DNA"/>
</dbReference>
<organism evidence="8 9">
    <name type="scientific">Thalassobacillus devorans</name>
    <dbReference type="NCBI Taxonomy" id="279813"/>
    <lineage>
        <taxon>Bacteria</taxon>
        <taxon>Bacillati</taxon>
        <taxon>Bacillota</taxon>
        <taxon>Bacilli</taxon>
        <taxon>Bacillales</taxon>
        <taxon>Bacillaceae</taxon>
        <taxon>Thalassobacillus</taxon>
    </lineage>
</organism>
<evidence type="ECO:0000256" key="3">
    <source>
        <dbReference type="ARBA" id="ARBA00022806"/>
    </source>
</evidence>
<name>A0ABQ1NY02_9BACI</name>
<dbReference type="InterPro" id="IPR027417">
    <property type="entry name" value="P-loop_NTPase"/>
</dbReference>
<dbReference type="InterPro" id="IPR011545">
    <property type="entry name" value="DEAD/DEAH_box_helicase_dom"/>
</dbReference>
<sequence>MSDKLENKLKRYFGFDTFNQGQKEIIRDVMAGEDTLGILPTGSGKSVCYQLPAMITDGITIVVSPLVSLMIDQVKELKANGYKQVTAINSFLSVSQKKQVFDQLSRYKLIYLSPEMLQNEMVIRRLKMLKVSFFVVDEAHCISQWGHEFRTDYLKLSAVIAELNHPTVLALSGTATPEVQEDIIKQLGLKRMKQHIYPMDKENISFVVERVENPDEKLRKISKTLQLQDAPAMIYFSSRNWAERASLELSSKMPEKRIAYYHGGMEQSDRLLIQQQFMNDQLDIICCTSAFGMGINKKNIRYIIHFHLPTQTESFIQEVGRAGRDGNHSISIVYYSPTDDYLPKKLIQSELPEPAHLKAVLDYLLSLYQTNAVLPSDEAVQEQLELSENQWRFFKYHFYRKGLLDNKKVVFNEMKWKEFYMLLKEKIEHRYYYKMARFSELLTWVHHRNCRREKLYQTFQDTVKPPVVPCCDQCGFHQHDFSFGESKNNTEQESWEERLNKIFLAGGQA</sequence>
<evidence type="ECO:0000256" key="5">
    <source>
        <dbReference type="ARBA" id="ARBA00023125"/>
    </source>
</evidence>
<dbReference type="InterPro" id="IPR002464">
    <property type="entry name" value="DNA/RNA_helicase_DEAH_CS"/>
</dbReference>
<dbReference type="Pfam" id="PF00271">
    <property type="entry name" value="Helicase_C"/>
    <property type="match status" value="1"/>
</dbReference>
<proteinExistence type="predicted"/>
<evidence type="ECO:0000259" key="6">
    <source>
        <dbReference type="PROSITE" id="PS51192"/>
    </source>
</evidence>
<dbReference type="Proteomes" id="UP000619534">
    <property type="component" value="Unassembled WGS sequence"/>
</dbReference>
<evidence type="ECO:0000256" key="4">
    <source>
        <dbReference type="ARBA" id="ARBA00022840"/>
    </source>
</evidence>
<evidence type="ECO:0000256" key="2">
    <source>
        <dbReference type="ARBA" id="ARBA00022801"/>
    </source>
</evidence>
<keyword evidence="9" id="KW-1185">Reference proteome</keyword>
<dbReference type="PANTHER" id="PTHR13710">
    <property type="entry name" value="DNA HELICASE RECQ FAMILY MEMBER"/>
    <property type="match status" value="1"/>
</dbReference>
<protein>
    <submittedName>
        <fullName evidence="8">ATP-dependent DNA helicase RecQ</fullName>
    </submittedName>
</protein>
<evidence type="ECO:0000313" key="9">
    <source>
        <dbReference type="Proteomes" id="UP000619534"/>
    </source>
</evidence>
<gene>
    <name evidence="8" type="ORF">GCM10007216_17140</name>
</gene>
<keyword evidence="4" id="KW-0067">ATP-binding</keyword>
<evidence type="ECO:0000256" key="1">
    <source>
        <dbReference type="ARBA" id="ARBA00022741"/>
    </source>
</evidence>
<dbReference type="InterPro" id="IPR001650">
    <property type="entry name" value="Helicase_C-like"/>
</dbReference>
<dbReference type="RefSeq" id="WP_229717858.1">
    <property type="nucleotide sequence ID" value="NZ_BMCJ01000003.1"/>
</dbReference>
<dbReference type="PANTHER" id="PTHR13710:SF84">
    <property type="entry name" value="ATP-DEPENDENT DNA HELICASE RECS-RELATED"/>
    <property type="match status" value="1"/>
</dbReference>
<keyword evidence="3 8" id="KW-0347">Helicase</keyword>
<dbReference type="NCBIfam" id="TIGR00614">
    <property type="entry name" value="recQ_fam"/>
    <property type="match status" value="1"/>
</dbReference>
<dbReference type="CDD" id="cd17920">
    <property type="entry name" value="DEXHc_RecQ"/>
    <property type="match status" value="1"/>
</dbReference>
<dbReference type="SMART" id="SM00490">
    <property type="entry name" value="HELICc"/>
    <property type="match status" value="1"/>
</dbReference>
<feature type="domain" description="Helicase C-terminal" evidence="7">
    <location>
        <begin position="217"/>
        <end position="368"/>
    </location>
</feature>
<dbReference type="Gene3D" id="3.40.50.300">
    <property type="entry name" value="P-loop containing nucleotide triphosphate hydrolases"/>
    <property type="match status" value="2"/>
</dbReference>